<dbReference type="EMBL" id="ML220137">
    <property type="protein sequence ID" value="TGZ78815.1"/>
    <property type="molecule type" value="Genomic_DNA"/>
</dbReference>
<feature type="region of interest" description="Disordered" evidence="1">
    <location>
        <begin position="1069"/>
        <end position="1131"/>
    </location>
</feature>
<organism evidence="2 3">
    <name type="scientific">Ascodesmis nigricans</name>
    <dbReference type="NCBI Taxonomy" id="341454"/>
    <lineage>
        <taxon>Eukaryota</taxon>
        <taxon>Fungi</taxon>
        <taxon>Dikarya</taxon>
        <taxon>Ascomycota</taxon>
        <taxon>Pezizomycotina</taxon>
        <taxon>Pezizomycetes</taxon>
        <taxon>Pezizales</taxon>
        <taxon>Ascodesmidaceae</taxon>
        <taxon>Ascodesmis</taxon>
    </lineage>
</organism>
<evidence type="ECO:0008006" key="4">
    <source>
        <dbReference type="Google" id="ProtNLM"/>
    </source>
</evidence>
<sequence length="1229" mass="133344">MSTPPFSFPFAHWTSTSFATPTASLALPSTLILGLATGEILIVSTGADPQLRARLLGHRSRIIALQPFTSISERSSAEPQFLSLSADGEVSKWSTRDYRCLQSVSTGATRPQGMVVAEKCGIGEGRLIDSLVLIYARKTQVIVLNAESLEIVLVWTGLQDWGLPVVMGKMGERECEIAMVMAGGAVSSWVLEGKPRNVGNPEVLKVRKEKKNRRVAIQEEWGMIKGAWKLSGDRWLIAQTRGVGIYTLDGSSLSESDLQEMDPALVKAIVSDNSETVFLVNEAGITTVFDIKNGTFKKIAEIKPGEVDDQCVVDVAVSLTRNGEGTLIISSRPVIHAHGPGCVEGHNYGTQLTFADFYIVDGVMTNLIWKEKGLSRSNPPRNSIPPSSCAALFQNLLCTVHGLTLYFHTLPTFLISYHEPTNALDLPLSPGDCVSILKSIPLLSHAYLVAGTTSGSIFVLSSPSSTPRHLALSHGAITGLYLLPETLGRRIRSTLLAIDEHGTAIIVDIERNRIMTTLPSHGHSTLSSIAMKMGQNLLALTYSDGVRREWSLDEGSGELINPVSRNEESLPQLDSDWMVTMLGAAPVVDEERTRPVSTESDKSLDVCPGSPELGFPSVKIDVRRVLADLEEATKIARENRRPQERKVNAINPALVRAKALLTALFPEGVEHLFPYQDDEGDKAWGEEDEEDILRRAVENCFIRRARLPTLGQIGAGGRVSMISPDTAAEEGELSDTVAGILILAVILLVQAILTALGKDDYLIGNVVDRIIVTWMVREKVTLGVFAKFWGDRHPLIQSTARRLLSAGMAHLTNEERSLVITFWQDFLPINIPPPLATLKEVPRSVMILTTLLHLFPATTPTSLIKPLSQSTLVLLNHPPTSAIASEIVSYAWPTLESHSDPLTLLTTLLSLPADPPITSSLLSITRQNTPLVISTLLSLISTPTQPSLDPNSTRIRTRAIQLLTTITTTDPILLLDLLPTIIDTLLKHPHHDLLASLAKTYPIFAYHPTSGRVAYSGRDGAIIIMDLKQQGLVMHDLMGHRGRAEWVIFSSDGKWVAALAPLEGAEGVRPATGVRRGSHSSVGPRPSTAESVGMKKSFSSSGAERRNFDLPARQGTGEGSSRPGSSSAAAGVRREVIGQAQAKAEGWELCAWRFPSGLLSFIGTATTGERDTVVKVRGRWKVPGIRNISKVEWKAVGAEAPVGQSHGSGERVVVVKGLEGERWECNVNT</sequence>
<dbReference type="SUPFAM" id="SSF50978">
    <property type="entry name" value="WD40 repeat-like"/>
    <property type="match status" value="1"/>
</dbReference>
<accession>A0A4S2MP56</accession>
<evidence type="ECO:0000313" key="3">
    <source>
        <dbReference type="Proteomes" id="UP000298138"/>
    </source>
</evidence>
<dbReference type="GO" id="GO:0005737">
    <property type="term" value="C:cytoplasm"/>
    <property type="evidence" value="ECO:0007669"/>
    <property type="project" value="TreeGrafter"/>
</dbReference>
<dbReference type="InParanoid" id="A0A4S2MP56"/>
<dbReference type="OrthoDB" id="338622at2759"/>
<dbReference type="Proteomes" id="UP000298138">
    <property type="component" value="Unassembled WGS sequence"/>
</dbReference>
<dbReference type="InterPro" id="IPR015943">
    <property type="entry name" value="WD40/YVTN_repeat-like_dom_sf"/>
</dbReference>
<dbReference type="STRING" id="341454.A0A4S2MP56"/>
<feature type="compositionally biased region" description="Basic and acidic residues" evidence="1">
    <location>
        <begin position="589"/>
        <end position="604"/>
    </location>
</feature>
<dbReference type="Gene3D" id="2.130.10.10">
    <property type="entry name" value="YVTN repeat-like/Quinoprotein amine dehydrogenase"/>
    <property type="match status" value="2"/>
</dbReference>
<name>A0A4S2MP56_9PEZI</name>
<keyword evidence="3" id="KW-1185">Reference proteome</keyword>
<dbReference type="InterPro" id="IPR036322">
    <property type="entry name" value="WD40_repeat_dom_sf"/>
</dbReference>
<feature type="region of interest" description="Disordered" evidence="1">
    <location>
        <begin position="589"/>
        <end position="608"/>
    </location>
</feature>
<dbReference type="SUPFAM" id="SSF82171">
    <property type="entry name" value="DPP6 N-terminal domain-like"/>
    <property type="match status" value="1"/>
</dbReference>
<dbReference type="AlphaFoldDB" id="A0A4S2MP56"/>
<gene>
    <name evidence="2" type="ORF">EX30DRAFT_397504</name>
</gene>
<dbReference type="PANTHER" id="PTHR44099:SF4">
    <property type="entry name" value="RABCONNECTIN-3B, ISOFORM A"/>
    <property type="match status" value="1"/>
</dbReference>
<protein>
    <recommendedName>
        <fullName evidence="4">WD40 repeat-like protein</fullName>
    </recommendedName>
</protein>
<dbReference type="InterPro" id="IPR049916">
    <property type="entry name" value="WDR72-like"/>
</dbReference>
<proteinExistence type="predicted"/>
<dbReference type="InterPro" id="IPR016024">
    <property type="entry name" value="ARM-type_fold"/>
</dbReference>
<dbReference type="SUPFAM" id="SSF48371">
    <property type="entry name" value="ARM repeat"/>
    <property type="match status" value="1"/>
</dbReference>
<feature type="compositionally biased region" description="Low complexity" evidence="1">
    <location>
        <begin position="1119"/>
        <end position="1131"/>
    </location>
</feature>
<evidence type="ECO:0000313" key="2">
    <source>
        <dbReference type="EMBL" id="TGZ78815.1"/>
    </source>
</evidence>
<dbReference type="PANTHER" id="PTHR44099">
    <property type="entry name" value="RABCONNECTIN-3B, ISOFORM A"/>
    <property type="match status" value="1"/>
</dbReference>
<reference evidence="2 3" key="1">
    <citation type="submission" date="2019-04" db="EMBL/GenBank/DDBJ databases">
        <title>Comparative genomics and transcriptomics to analyze fruiting body development in filamentous ascomycetes.</title>
        <authorList>
            <consortium name="DOE Joint Genome Institute"/>
            <person name="Lutkenhaus R."/>
            <person name="Traeger S."/>
            <person name="Breuer J."/>
            <person name="Kuo A."/>
            <person name="Lipzen A."/>
            <person name="Pangilinan J."/>
            <person name="Dilworth D."/>
            <person name="Sandor L."/>
            <person name="Poggeler S."/>
            <person name="Barry K."/>
            <person name="Grigoriev I.V."/>
            <person name="Nowrousian M."/>
        </authorList>
    </citation>
    <scope>NUCLEOTIDE SEQUENCE [LARGE SCALE GENOMIC DNA]</scope>
    <source>
        <strain evidence="2 3">CBS 389.68</strain>
    </source>
</reference>
<evidence type="ECO:0000256" key="1">
    <source>
        <dbReference type="SAM" id="MobiDB-lite"/>
    </source>
</evidence>